<evidence type="ECO:0000313" key="2">
    <source>
        <dbReference type="Proteomes" id="UP001196413"/>
    </source>
</evidence>
<comment type="caution">
    <text evidence="1">The sequence shown here is derived from an EMBL/GenBank/DDBJ whole genome shotgun (WGS) entry which is preliminary data.</text>
</comment>
<organism evidence="1 2">
    <name type="scientific">Parelaphostrongylus tenuis</name>
    <name type="common">Meningeal worm</name>
    <dbReference type="NCBI Taxonomy" id="148309"/>
    <lineage>
        <taxon>Eukaryota</taxon>
        <taxon>Metazoa</taxon>
        <taxon>Ecdysozoa</taxon>
        <taxon>Nematoda</taxon>
        <taxon>Chromadorea</taxon>
        <taxon>Rhabditida</taxon>
        <taxon>Rhabditina</taxon>
        <taxon>Rhabditomorpha</taxon>
        <taxon>Strongyloidea</taxon>
        <taxon>Metastrongylidae</taxon>
        <taxon>Parelaphostrongylus</taxon>
    </lineage>
</organism>
<proteinExistence type="predicted"/>
<dbReference type="Proteomes" id="UP001196413">
    <property type="component" value="Unassembled WGS sequence"/>
</dbReference>
<name>A0AAD5MA74_PARTN</name>
<accession>A0AAD5MA74</accession>
<dbReference type="EMBL" id="JAHQIW010002269">
    <property type="protein sequence ID" value="KAJ1354887.1"/>
    <property type="molecule type" value="Genomic_DNA"/>
</dbReference>
<gene>
    <name evidence="1" type="ORF">KIN20_011973</name>
</gene>
<reference evidence="1" key="1">
    <citation type="submission" date="2021-06" db="EMBL/GenBank/DDBJ databases">
        <title>Parelaphostrongylus tenuis whole genome reference sequence.</title>
        <authorList>
            <person name="Garwood T.J."/>
            <person name="Larsen P.A."/>
            <person name="Fountain-Jones N.M."/>
            <person name="Garbe J.R."/>
            <person name="Macchietto M.G."/>
            <person name="Kania S.A."/>
            <person name="Gerhold R.W."/>
            <person name="Richards J.E."/>
            <person name="Wolf T.M."/>
        </authorList>
    </citation>
    <scope>NUCLEOTIDE SEQUENCE</scope>
    <source>
        <strain evidence="1">MNPRO001-30</strain>
        <tissue evidence="1">Meninges</tissue>
    </source>
</reference>
<sequence length="73" mass="8376">MLKMAREARVSERGVVNIVKNKLKLRSYYIARVHFPNEQMKEKRLSEAQPNDSPDSGCSFIEGALMYEKIICG</sequence>
<protein>
    <submittedName>
        <fullName evidence="1">Uncharacterized protein</fullName>
    </submittedName>
</protein>
<keyword evidence="2" id="KW-1185">Reference proteome</keyword>
<evidence type="ECO:0000313" key="1">
    <source>
        <dbReference type="EMBL" id="KAJ1354887.1"/>
    </source>
</evidence>
<dbReference type="AlphaFoldDB" id="A0AAD5MA74"/>